<name>A0AC35UIM7_9BILA</name>
<evidence type="ECO:0000313" key="1">
    <source>
        <dbReference type="Proteomes" id="UP000095286"/>
    </source>
</evidence>
<organism evidence="1 2">
    <name type="scientific">Rhabditophanes sp. KR3021</name>
    <dbReference type="NCBI Taxonomy" id="114890"/>
    <lineage>
        <taxon>Eukaryota</taxon>
        <taxon>Metazoa</taxon>
        <taxon>Ecdysozoa</taxon>
        <taxon>Nematoda</taxon>
        <taxon>Chromadorea</taxon>
        <taxon>Rhabditida</taxon>
        <taxon>Tylenchina</taxon>
        <taxon>Panagrolaimomorpha</taxon>
        <taxon>Strongyloidoidea</taxon>
        <taxon>Alloionematidae</taxon>
        <taxon>Rhabditophanes</taxon>
    </lineage>
</organism>
<evidence type="ECO:0000313" key="2">
    <source>
        <dbReference type="WBParaSite" id="RSKR_0001166700.1"/>
    </source>
</evidence>
<reference evidence="2" key="1">
    <citation type="submission" date="2016-11" db="UniProtKB">
        <authorList>
            <consortium name="WormBaseParasite"/>
        </authorList>
    </citation>
    <scope>IDENTIFICATION</scope>
    <source>
        <strain evidence="2">KR3021</strain>
    </source>
</reference>
<dbReference type="WBParaSite" id="RSKR_0001166700.1">
    <property type="protein sequence ID" value="RSKR_0001166700.1"/>
    <property type="gene ID" value="RSKR_0001166700"/>
</dbReference>
<proteinExistence type="predicted"/>
<protein>
    <submittedName>
        <fullName evidence="2">DM10 domain-containing protein</fullName>
    </submittedName>
</protein>
<sequence>MNYFDYGKVNHKSRVDFEFGAVTNELPRPKPNKFSIVDGEPFLLDEKPIQKRDWKARNVPYPEKYGSFVHDALCFTVYTNESDGPYQELLKIREMKLIYHLDDDSFSLFEKKTNNSGYIQGRLFRRQKVPKAIKRIGNDHLSWRDLNIGEDLNIFGQTYHITSCDEFTKRFLRSNGIQLKEEEEIVPKDSWTLSRMDKPNPNQNIDLCQNITHYQTLPNYMTFYLAWLDTENDFHISNKIKRTFKMTIDTTDDTVVMYETTPLYNNQLFLKGVKLAYFTSDGTQRYYRSGNLYPGLWIEIYSRPMFIYDAEGKDTRQYLIQQYGDMEFGSCPYDILLKGPTPKTFEISLKEMIFEAQTDALKSFQFLFVYNNDEKIVNVFEKSKYRRWSKGRPFLEEVDVSHLSPYEFDIDKTICLYKWKFKLIDASPVTREYIRFRCAPNID</sequence>
<accession>A0AC35UIM7</accession>
<dbReference type="Proteomes" id="UP000095286">
    <property type="component" value="Unplaced"/>
</dbReference>